<dbReference type="RefSeq" id="XP_009494168.1">
    <property type="nucleotide sequence ID" value="XM_009495893.1"/>
</dbReference>
<organism evidence="2">
    <name type="scientific">Fonticula alba</name>
    <name type="common">Slime mold</name>
    <dbReference type="NCBI Taxonomy" id="691883"/>
    <lineage>
        <taxon>Eukaryota</taxon>
        <taxon>Rotosphaerida</taxon>
        <taxon>Fonticulaceae</taxon>
        <taxon>Fonticula</taxon>
    </lineage>
</organism>
<feature type="region of interest" description="Disordered" evidence="1">
    <location>
        <begin position="79"/>
        <end position="113"/>
    </location>
</feature>
<protein>
    <submittedName>
        <fullName evidence="2">Uncharacterized protein</fullName>
    </submittedName>
</protein>
<sequence>MFLVGSVIILGNWKPIYSQPRSEQSSFLERAAFPNLKAISHRTNPPSTGAFAGPSPKIGTAHPASDSLRRLDALIPRTFLPTPAGQHGELLSDDEGPENASTSLPGSLHVSEL</sequence>
<evidence type="ECO:0000313" key="2">
    <source>
        <dbReference type="EMBL" id="KCV71045.1"/>
    </source>
</evidence>
<dbReference type="AlphaFoldDB" id="A0A058Z9Z1"/>
<name>A0A058Z9Z1_FONAL</name>
<dbReference type="GeneID" id="20526719"/>
<dbReference type="Proteomes" id="UP000030693">
    <property type="component" value="Unassembled WGS sequence"/>
</dbReference>
<evidence type="ECO:0000256" key="1">
    <source>
        <dbReference type="SAM" id="MobiDB-lite"/>
    </source>
</evidence>
<dbReference type="EMBL" id="KB932203">
    <property type="protein sequence ID" value="KCV71045.1"/>
    <property type="molecule type" value="Genomic_DNA"/>
</dbReference>
<evidence type="ECO:0000313" key="3">
    <source>
        <dbReference type="Proteomes" id="UP000030693"/>
    </source>
</evidence>
<keyword evidence="3" id="KW-1185">Reference proteome</keyword>
<reference evidence="2" key="1">
    <citation type="submission" date="2013-04" db="EMBL/GenBank/DDBJ databases">
        <title>The Genome Sequence of Fonticula alba ATCC 38817.</title>
        <authorList>
            <consortium name="The Broad Institute Genomics Platform"/>
            <person name="Russ C."/>
            <person name="Cuomo C."/>
            <person name="Burger G."/>
            <person name="Gray M.W."/>
            <person name="Holland P.W.H."/>
            <person name="King N."/>
            <person name="Lang F.B.F."/>
            <person name="Roger A.J."/>
            <person name="Ruiz-Trillo I."/>
            <person name="Brown M."/>
            <person name="Walker B."/>
            <person name="Young S."/>
            <person name="Zeng Q."/>
            <person name="Gargeya S."/>
            <person name="Fitzgerald M."/>
            <person name="Haas B."/>
            <person name="Abouelleil A."/>
            <person name="Allen A.W."/>
            <person name="Alvarado L."/>
            <person name="Arachchi H.M."/>
            <person name="Berlin A.M."/>
            <person name="Chapman S.B."/>
            <person name="Gainer-Dewar J."/>
            <person name="Goldberg J."/>
            <person name="Griggs A."/>
            <person name="Gujja S."/>
            <person name="Hansen M."/>
            <person name="Howarth C."/>
            <person name="Imamovic A."/>
            <person name="Ireland A."/>
            <person name="Larimer J."/>
            <person name="McCowan C."/>
            <person name="Murphy C."/>
            <person name="Pearson M."/>
            <person name="Poon T.W."/>
            <person name="Priest M."/>
            <person name="Roberts A."/>
            <person name="Saif S."/>
            <person name="Shea T."/>
            <person name="Sisk P."/>
            <person name="Sykes S."/>
            <person name="Wortman J."/>
            <person name="Nusbaum C."/>
            <person name="Birren B."/>
        </authorList>
    </citation>
    <scope>NUCLEOTIDE SEQUENCE [LARGE SCALE GENOMIC DNA]</scope>
    <source>
        <strain evidence="2">ATCC 38817</strain>
    </source>
</reference>
<proteinExistence type="predicted"/>
<accession>A0A058Z9Z1</accession>
<feature type="region of interest" description="Disordered" evidence="1">
    <location>
        <begin position="38"/>
        <end position="65"/>
    </location>
</feature>
<gene>
    <name evidence="2" type="ORF">H696_01994</name>
</gene>